<comment type="caution">
    <text evidence="2">The sequence shown here is derived from an EMBL/GenBank/DDBJ whole genome shotgun (WGS) entry which is preliminary data.</text>
</comment>
<feature type="domain" description="DUF4062" evidence="1">
    <location>
        <begin position="10"/>
        <end position="103"/>
    </location>
</feature>
<protein>
    <submittedName>
        <fullName evidence="2">DUF4062 domain-containing protein</fullName>
    </submittedName>
</protein>
<dbReference type="OrthoDB" id="6249026at2"/>
<dbReference type="AlphaFoldDB" id="A0A4U0EZT9"/>
<gene>
    <name evidence="2" type="ORF">E5167_08525</name>
</gene>
<organism evidence="2 3">
    <name type="scientific">Pontimicrobium aquaticum</name>
    <dbReference type="NCBI Taxonomy" id="2565367"/>
    <lineage>
        <taxon>Bacteria</taxon>
        <taxon>Pseudomonadati</taxon>
        <taxon>Bacteroidota</taxon>
        <taxon>Flavobacteriia</taxon>
        <taxon>Flavobacteriales</taxon>
        <taxon>Flavobacteriaceae</taxon>
        <taxon>Pontimicrobium</taxon>
    </lineage>
</organism>
<reference evidence="2 3" key="1">
    <citation type="submission" date="2019-04" db="EMBL/GenBank/DDBJ databases">
        <title>Lacinutrix sp. nov., isolated from marine water.</title>
        <authorList>
            <person name="Kim W."/>
        </authorList>
    </citation>
    <scope>NUCLEOTIDE SEQUENCE [LARGE SCALE GENOMIC DNA]</scope>
    <source>
        <strain evidence="2 3">CAU 1491</strain>
    </source>
</reference>
<sequence>MAKTVTKYSIFIASPSDLQEERIAIEEVTKELNLTFGIKQNIVIELLKWETHSAPGISEIHPQEIINEDIGNEYDIFIGLLWKKFGTPTEKTGSGTEEEFLNAFDRFNKKENIQVLFYFKDAVPKSLKEINASELIKIENFKTDLCEKKALYWEFDTCENLKNFLRIHIPKRITNLIENSDKKTERKLVETIIEEEEYGLLDYSEMFEDFIHNSTNSLTQISESTQWIGAEITKKAEEITRLSKLPNVNNSVVRETFKRTAKLLENYINRLKTETPIYYTNFEDAIKAGSNLVNLSDDFKNDDTIHELEELKESLIILRTSLPDSLESMLSFYESVESLPRIQKDLNIAKKKLLIQLEDLIDKLRKSISLTTEFSNEIGNKIDKLSIENKK</sequence>
<evidence type="ECO:0000259" key="1">
    <source>
        <dbReference type="Pfam" id="PF13271"/>
    </source>
</evidence>
<evidence type="ECO:0000313" key="2">
    <source>
        <dbReference type="EMBL" id="TJY35902.1"/>
    </source>
</evidence>
<name>A0A4U0EZT9_9FLAO</name>
<dbReference type="Proteomes" id="UP000307657">
    <property type="component" value="Unassembled WGS sequence"/>
</dbReference>
<dbReference type="RefSeq" id="WP_136843058.1">
    <property type="nucleotide sequence ID" value="NZ_SUPL01000004.1"/>
</dbReference>
<accession>A0A4U0EZT9</accession>
<evidence type="ECO:0000313" key="3">
    <source>
        <dbReference type="Proteomes" id="UP000307657"/>
    </source>
</evidence>
<keyword evidence="3" id="KW-1185">Reference proteome</keyword>
<proteinExistence type="predicted"/>
<dbReference type="Pfam" id="PF13271">
    <property type="entry name" value="DUF4062"/>
    <property type="match status" value="1"/>
</dbReference>
<dbReference type="EMBL" id="SUPL01000004">
    <property type="protein sequence ID" value="TJY35902.1"/>
    <property type="molecule type" value="Genomic_DNA"/>
</dbReference>
<dbReference type="InterPro" id="IPR025139">
    <property type="entry name" value="DUF4062"/>
</dbReference>